<evidence type="ECO:0000313" key="7">
    <source>
        <dbReference type="Proteomes" id="UP000738349"/>
    </source>
</evidence>
<comment type="caution">
    <text evidence="6">The sequence shown here is derived from an EMBL/GenBank/DDBJ whole genome shotgun (WGS) entry which is preliminary data.</text>
</comment>
<dbReference type="PANTHER" id="PTHR10272:SF14">
    <property type="entry name" value="PAF ACETYLHYDROLASE FAMILY PROTEIN"/>
    <property type="match status" value="1"/>
</dbReference>
<evidence type="ECO:0000256" key="2">
    <source>
        <dbReference type="ARBA" id="ARBA00022801"/>
    </source>
</evidence>
<evidence type="ECO:0000313" key="6">
    <source>
        <dbReference type="EMBL" id="KAH7165324.1"/>
    </source>
</evidence>
<keyword evidence="4" id="KW-0443">Lipid metabolism</keyword>
<reference evidence="6" key="1">
    <citation type="journal article" date="2021" name="Nat. Commun.">
        <title>Genetic determinants of endophytism in the Arabidopsis root mycobiome.</title>
        <authorList>
            <person name="Mesny F."/>
            <person name="Miyauchi S."/>
            <person name="Thiergart T."/>
            <person name="Pickel B."/>
            <person name="Atanasova L."/>
            <person name="Karlsson M."/>
            <person name="Huettel B."/>
            <person name="Barry K.W."/>
            <person name="Haridas S."/>
            <person name="Chen C."/>
            <person name="Bauer D."/>
            <person name="Andreopoulos W."/>
            <person name="Pangilinan J."/>
            <person name="LaButti K."/>
            <person name="Riley R."/>
            <person name="Lipzen A."/>
            <person name="Clum A."/>
            <person name="Drula E."/>
            <person name="Henrissat B."/>
            <person name="Kohler A."/>
            <person name="Grigoriev I.V."/>
            <person name="Martin F.M."/>
            <person name="Hacquard S."/>
        </authorList>
    </citation>
    <scope>NUCLEOTIDE SEQUENCE</scope>
    <source>
        <strain evidence="6">MPI-CAGE-AT-0147</strain>
    </source>
</reference>
<dbReference type="AlphaFoldDB" id="A0A9P9JJL6"/>
<protein>
    <recommendedName>
        <fullName evidence="1">1-alkyl-2-acetylglycerophosphocholine esterase</fullName>
        <ecNumber evidence="1">3.1.1.47</ecNumber>
    </recommendedName>
</protein>
<dbReference type="GO" id="GO:0003847">
    <property type="term" value="F:1-alkyl-2-acetylglycerophosphocholine esterase activity"/>
    <property type="evidence" value="ECO:0007669"/>
    <property type="project" value="UniProtKB-EC"/>
</dbReference>
<accession>A0A9P9JJL6</accession>
<evidence type="ECO:0000256" key="4">
    <source>
        <dbReference type="ARBA" id="ARBA00023098"/>
    </source>
</evidence>
<feature type="chain" id="PRO_5040223800" description="1-alkyl-2-acetylglycerophosphocholine esterase" evidence="5">
    <location>
        <begin position="17"/>
        <end position="385"/>
    </location>
</feature>
<dbReference type="EC" id="3.1.1.47" evidence="1"/>
<evidence type="ECO:0000256" key="3">
    <source>
        <dbReference type="ARBA" id="ARBA00022963"/>
    </source>
</evidence>
<evidence type="ECO:0000256" key="5">
    <source>
        <dbReference type="SAM" id="SignalP"/>
    </source>
</evidence>
<dbReference type="Proteomes" id="UP000738349">
    <property type="component" value="Unassembled WGS sequence"/>
</dbReference>
<dbReference type="Pfam" id="PF03403">
    <property type="entry name" value="PAF-AH_p_II"/>
    <property type="match status" value="2"/>
</dbReference>
<feature type="signal peptide" evidence="5">
    <location>
        <begin position="1"/>
        <end position="16"/>
    </location>
</feature>
<keyword evidence="7" id="KW-1185">Reference proteome</keyword>
<keyword evidence="5" id="KW-0732">Signal</keyword>
<name>A0A9P9JJL6_9HYPO</name>
<dbReference type="GO" id="GO:0016042">
    <property type="term" value="P:lipid catabolic process"/>
    <property type="evidence" value="ECO:0007669"/>
    <property type="project" value="UniProtKB-KW"/>
</dbReference>
<dbReference type="EMBL" id="JAGMUV010000003">
    <property type="protein sequence ID" value="KAH7165324.1"/>
    <property type="molecule type" value="Genomic_DNA"/>
</dbReference>
<sequence>MRSLAFFASIMAGVSAIAMPDPSGPYPVAMHIQSMTDSSRIDPYSPKSDRHKRKVMTSLFWPIEDKRSCTIKQVPYMAPATAAAYGEQAAAMGLSNETFNELTLGVCHISSGSGCSASKNAKYPLAVFSPGAGNSRLIYGAMARSLASHGYVVVTVDHPYDAGIVEFPDGSVILSADISEEGQSLIDLVKVRAADMSFVVSQLQKASRRSSILKGFPGKIDFDSIVAYGHSLGGSTAAVAMLSDSRLRGGANLDGRFVDPALSKGPKEAFLMLGRPNHTAEDATWPAFWKNKQGAKVELNINGTVHGSYMDVPLILNALGIPAAVKAQLSEVVGTIDGKRMDKVSTKTLSSFFKYVLKNGKAKTFLKTVKEVKEISVVKSKLPGQ</sequence>
<keyword evidence="2 6" id="KW-0378">Hydrolase</keyword>
<proteinExistence type="predicted"/>
<evidence type="ECO:0000256" key="1">
    <source>
        <dbReference type="ARBA" id="ARBA00013201"/>
    </source>
</evidence>
<dbReference type="PANTHER" id="PTHR10272">
    <property type="entry name" value="PLATELET-ACTIVATING FACTOR ACETYLHYDROLASE"/>
    <property type="match status" value="1"/>
</dbReference>
<dbReference type="OrthoDB" id="2363873at2759"/>
<dbReference type="SUPFAM" id="SSF53474">
    <property type="entry name" value="alpha/beta-Hydrolases"/>
    <property type="match status" value="1"/>
</dbReference>
<dbReference type="InterPro" id="IPR029058">
    <property type="entry name" value="AB_hydrolase_fold"/>
</dbReference>
<dbReference type="Gene3D" id="3.40.50.1820">
    <property type="entry name" value="alpha/beta hydrolase"/>
    <property type="match status" value="1"/>
</dbReference>
<organism evidence="6 7">
    <name type="scientific">Dactylonectria macrodidyma</name>
    <dbReference type="NCBI Taxonomy" id="307937"/>
    <lineage>
        <taxon>Eukaryota</taxon>
        <taxon>Fungi</taxon>
        <taxon>Dikarya</taxon>
        <taxon>Ascomycota</taxon>
        <taxon>Pezizomycotina</taxon>
        <taxon>Sordariomycetes</taxon>
        <taxon>Hypocreomycetidae</taxon>
        <taxon>Hypocreales</taxon>
        <taxon>Nectriaceae</taxon>
        <taxon>Dactylonectria</taxon>
    </lineage>
</organism>
<keyword evidence="3" id="KW-0442">Lipid degradation</keyword>
<gene>
    <name evidence="6" type="ORF">EDB81DRAFT_778978</name>
</gene>